<gene>
    <name evidence="1" type="ORF">BO80DRAFT_432971</name>
</gene>
<dbReference type="GeneID" id="37225673"/>
<name>A0A395H5N8_9EURO</name>
<keyword evidence="2" id="KW-1185">Reference proteome</keyword>
<dbReference type="VEuPathDB" id="FungiDB:BO80DRAFT_432971"/>
<dbReference type="RefSeq" id="XP_025577518.1">
    <property type="nucleotide sequence ID" value="XM_025720808.1"/>
</dbReference>
<sequence length="170" mass="20049">MYDIDEENNDIEGLTPWIFQHTQILDHESFGAWPKERTEFRDVFYLLNTQFHDACEAGELVDALEPTETVSLPRKNWKAPRREYFTHSMRSQGMLLRILMETIYYNLRDIVDDGPELQSVTHHPRLLCWPNISQAFLFQSSGKNTLLVVIDSPVVLMEQLLSVYQKRVYR</sequence>
<organism evidence="1 2">
    <name type="scientific">Aspergillus ibericus CBS 121593</name>
    <dbReference type="NCBI Taxonomy" id="1448316"/>
    <lineage>
        <taxon>Eukaryota</taxon>
        <taxon>Fungi</taxon>
        <taxon>Dikarya</taxon>
        <taxon>Ascomycota</taxon>
        <taxon>Pezizomycotina</taxon>
        <taxon>Eurotiomycetes</taxon>
        <taxon>Eurotiomycetidae</taxon>
        <taxon>Eurotiales</taxon>
        <taxon>Aspergillaceae</taxon>
        <taxon>Aspergillus</taxon>
        <taxon>Aspergillus subgen. Circumdati</taxon>
    </lineage>
</organism>
<evidence type="ECO:0000313" key="2">
    <source>
        <dbReference type="Proteomes" id="UP000249402"/>
    </source>
</evidence>
<protein>
    <submittedName>
        <fullName evidence="1">Uncharacterized protein</fullName>
    </submittedName>
</protein>
<dbReference type="AlphaFoldDB" id="A0A395H5N8"/>
<accession>A0A395H5N8</accession>
<proteinExistence type="predicted"/>
<evidence type="ECO:0000313" key="1">
    <source>
        <dbReference type="EMBL" id="RAL03191.1"/>
    </source>
</evidence>
<dbReference type="Proteomes" id="UP000249402">
    <property type="component" value="Unassembled WGS sequence"/>
</dbReference>
<reference evidence="1 2" key="1">
    <citation type="submission" date="2018-02" db="EMBL/GenBank/DDBJ databases">
        <title>The genomes of Aspergillus section Nigri reveals drivers in fungal speciation.</title>
        <authorList>
            <consortium name="DOE Joint Genome Institute"/>
            <person name="Vesth T.C."/>
            <person name="Nybo J."/>
            <person name="Theobald S."/>
            <person name="Brandl J."/>
            <person name="Frisvad J.C."/>
            <person name="Nielsen K.F."/>
            <person name="Lyhne E.K."/>
            <person name="Kogle M.E."/>
            <person name="Kuo A."/>
            <person name="Riley R."/>
            <person name="Clum A."/>
            <person name="Nolan M."/>
            <person name="Lipzen A."/>
            <person name="Salamov A."/>
            <person name="Henrissat B."/>
            <person name="Wiebenga A."/>
            <person name="De vries R.P."/>
            <person name="Grigoriev I.V."/>
            <person name="Mortensen U.H."/>
            <person name="Andersen M.R."/>
            <person name="Baker S.E."/>
        </authorList>
    </citation>
    <scope>NUCLEOTIDE SEQUENCE [LARGE SCALE GENOMIC DNA]</scope>
    <source>
        <strain evidence="1 2">CBS 121593</strain>
    </source>
</reference>
<dbReference type="EMBL" id="KZ824428">
    <property type="protein sequence ID" value="RAL03191.1"/>
    <property type="molecule type" value="Genomic_DNA"/>
</dbReference>
<dbReference type="OrthoDB" id="4497058at2759"/>